<evidence type="ECO:0000313" key="2">
    <source>
        <dbReference type="Proteomes" id="UP001449225"/>
    </source>
</evidence>
<gene>
    <name evidence="1" type="ORF">WNY58_06605</name>
</gene>
<name>A0ABU9TS48_9GAMM</name>
<sequence length="99" mass="11581">MKWIVIILAVTLSLYANASRFKGKDGSYIVRGDTATKLFLSAGEPLRKRSEVVCINQKRDYCKSWGRTEYWYYQDSEESSVIWTIKIVDDKVVEFSWSR</sequence>
<proteinExistence type="predicted"/>
<comment type="caution">
    <text evidence="1">The sequence shown here is derived from an EMBL/GenBank/DDBJ whole genome shotgun (WGS) entry which is preliminary data.</text>
</comment>
<dbReference type="RefSeq" id="WP_342854081.1">
    <property type="nucleotide sequence ID" value="NZ_JBBMRA010000004.1"/>
</dbReference>
<evidence type="ECO:0000313" key="1">
    <source>
        <dbReference type="EMBL" id="MEM5536059.1"/>
    </source>
</evidence>
<reference evidence="1 2" key="1">
    <citation type="submission" date="2024-03" db="EMBL/GenBank/DDBJ databases">
        <title>Community enrichment and isolation of bacterial strains for fucoidan degradation.</title>
        <authorList>
            <person name="Sichert A."/>
        </authorList>
    </citation>
    <scope>NUCLEOTIDE SEQUENCE [LARGE SCALE GENOMIC DNA]</scope>
    <source>
        <strain evidence="1 2">AS76</strain>
    </source>
</reference>
<accession>A0ABU9TS48</accession>
<dbReference type="EMBL" id="JBBMRA010000004">
    <property type="protein sequence ID" value="MEM5536059.1"/>
    <property type="molecule type" value="Genomic_DNA"/>
</dbReference>
<organism evidence="1 2">
    <name type="scientific">Neptuniibacter pectenicola</name>
    <dbReference type="NCBI Taxonomy" id="1806669"/>
    <lineage>
        <taxon>Bacteria</taxon>
        <taxon>Pseudomonadati</taxon>
        <taxon>Pseudomonadota</taxon>
        <taxon>Gammaproteobacteria</taxon>
        <taxon>Oceanospirillales</taxon>
        <taxon>Oceanospirillaceae</taxon>
        <taxon>Neptuniibacter</taxon>
    </lineage>
</organism>
<evidence type="ECO:0008006" key="3">
    <source>
        <dbReference type="Google" id="ProtNLM"/>
    </source>
</evidence>
<keyword evidence="2" id="KW-1185">Reference proteome</keyword>
<protein>
    <recommendedName>
        <fullName evidence="3">DUF2845 domain-containing protein</fullName>
    </recommendedName>
</protein>
<dbReference type="Proteomes" id="UP001449225">
    <property type="component" value="Unassembled WGS sequence"/>
</dbReference>